<dbReference type="Proteomes" id="UP000499080">
    <property type="component" value="Unassembled WGS sequence"/>
</dbReference>
<comment type="caution">
    <text evidence="2">The sequence shown here is derived from an EMBL/GenBank/DDBJ whole genome shotgun (WGS) entry which is preliminary data.</text>
</comment>
<protein>
    <submittedName>
        <fullName evidence="2">Uncharacterized protein</fullName>
    </submittedName>
</protein>
<feature type="region of interest" description="Disordered" evidence="1">
    <location>
        <begin position="80"/>
        <end position="158"/>
    </location>
</feature>
<reference evidence="2 3" key="1">
    <citation type="journal article" date="2019" name="Sci. Rep.">
        <title>Orb-weaving spider Araneus ventricosus genome elucidates the spidroin gene catalogue.</title>
        <authorList>
            <person name="Kono N."/>
            <person name="Nakamura H."/>
            <person name="Ohtoshi R."/>
            <person name="Moran D.A.P."/>
            <person name="Shinohara A."/>
            <person name="Yoshida Y."/>
            <person name="Fujiwara M."/>
            <person name="Mori M."/>
            <person name="Tomita M."/>
            <person name="Arakawa K."/>
        </authorList>
    </citation>
    <scope>NUCLEOTIDE SEQUENCE [LARGE SCALE GENOMIC DNA]</scope>
</reference>
<dbReference type="AlphaFoldDB" id="A0A4Y2CA17"/>
<sequence length="158" mass="17635">MRQDRVCRPGDPISPIPGDECVLLCPSLCGVLHYRPRTKPLNTRKLVGPYSPIFPALNSPQTPLRCRLSPNDIYRYPNTLAIERPKEPRHRKQKMLQEPFPNPGKKQTPQPELPDEFPVEHPLPPSGNSSPPGWTDDPFEDAEHVPGPRGVEAGNAGK</sequence>
<keyword evidence="3" id="KW-1185">Reference proteome</keyword>
<evidence type="ECO:0000313" key="2">
    <source>
        <dbReference type="EMBL" id="GBM00884.1"/>
    </source>
</evidence>
<proteinExistence type="predicted"/>
<gene>
    <name evidence="2" type="ORF">AVEN_257388_1</name>
</gene>
<dbReference type="EMBL" id="BGPR01000161">
    <property type="protein sequence ID" value="GBM00884.1"/>
    <property type="molecule type" value="Genomic_DNA"/>
</dbReference>
<organism evidence="2 3">
    <name type="scientific">Araneus ventricosus</name>
    <name type="common">Orbweaver spider</name>
    <name type="synonym">Epeira ventricosa</name>
    <dbReference type="NCBI Taxonomy" id="182803"/>
    <lineage>
        <taxon>Eukaryota</taxon>
        <taxon>Metazoa</taxon>
        <taxon>Ecdysozoa</taxon>
        <taxon>Arthropoda</taxon>
        <taxon>Chelicerata</taxon>
        <taxon>Arachnida</taxon>
        <taxon>Araneae</taxon>
        <taxon>Araneomorphae</taxon>
        <taxon>Entelegynae</taxon>
        <taxon>Araneoidea</taxon>
        <taxon>Araneidae</taxon>
        <taxon>Araneus</taxon>
    </lineage>
</organism>
<accession>A0A4Y2CA17</accession>
<evidence type="ECO:0000313" key="3">
    <source>
        <dbReference type="Proteomes" id="UP000499080"/>
    </source>
</evidence>
<evidence type="ECO:0000256" key="1">
    <source>
        <dbReference type="SAM" id="MobiDB-lite"/>
    </source>
</evidence>
<name>A0A4Y2CA17_ARAVE</name>